<evidence type="ECO:0000313" key="1">
    <source>
        <dbReference type="EMBL" id="GAA0501222.1"/>
    </source>
</evidence>
<dbReference type="RefSeq" id="WP_346100505.1">
    <property type="nucleotide sequence ID" value="NZ_BAAABY010000070.1"/>
</dbReference>
<dbReference type="EMBL" id="BAAABY010000070">
    <property type="protein sequence ID" value="GAA0501222.1"/>
    <property type="molecule type" value="Genomic_DNA"/>
</dbReference>
<keyword evidence="2" id="KW-1185">Reference proteome</keyword>
<dbReference type="Proteomes" id="UP001500909">
    <property type="component" value="Unassembled WGS sequence"/>
</dbReference>
<accession>A0ABP3LJ44</accession>
<sequence>MTNTTNPTQLIEELYRDYLRTTASPLPQHPATLGWQMNTAQALSGLVMALFHLDKANPSMAQELVDWWTRKGDENTGPQEGPNPAEFEAWAKGQIARNPQRFEQWVTEAREAAETAARSLTTTTA</sequence>
<comment type="caution">
    <text evidence="1">The sequence shown here is derived from an EMBL/GenBank/DDBJ whole genome shotgun (WGS) entry which is preliminary data.</text>
</comment>
<name>A0ABP3LJ44_9ACTN</name>
<proteinExistence type="predicted"/>
<gene>
    <name evidence="1" type="ORF">GCM10010361_78470</name>
</gene>
<reference evidence="2" key="1">
    <citation type="journal article" date="2019" name="Int. J. Syst. Evol. Microbiol.">
        <title>The Global Catalogue of Microorganisms (GCM) 10K type strain sequencing project: providing services to taxonomists for standard genome sequencing and annotation.</title>
        <authorList>
            <consortium name="The Broad Institute Genomics Platform"/>
            <consortium name="The Broad Institute Genome Sequencing Center for Infectious Disease"/>
            <person name="Wu L."/>
            <person name="Ma J."/>
        </authorList>
    </citation>
    <scope>NUCLEOTIDE SEQUENCE [LARGE SCALE GENOMIC DNA]</scope>
    <source>
        <strain evidence="2">JCM 4805</strain>
    </source>
</reference>
<protein>
    <submittedName>
        <fullName evidence="1">Uncharacterized protein</fullName>
    </submittedName>
</protein>
<evidence type="ECO:0000313" key="2">
    <source>
        <dbReference type="Proteomes" id="UP001500909"/>
    </source>
</evidence>
<organism evidence="1 2">
    <name type="scientific">Streptomyces olivaceiscleroticus</name>
    <dbReference type="NCBI Taxonomy" id="68245"/>
    <lineage>
        <taxon>Bacteria</taxon>
        <taxon>Bacillati</taxon>
        <taxon>Actinomycetota</taxon>
        <taxon>Actinomycetes</taxon>
        <taxon>Kitasatosporales</taxon>
        <taxon>Streptomycetaceae</taxon>
        <taxon>Streptomyces</taxon>
    </lineage>
</organism>